<evidence type="ECO:0000256" key="1">
    <source>
        <dbReference type="SAM" id="MobiDB-lite"/>
    </source>
</evidence>
<reference evidence="2" key="1">
    <citation type="journal article" date="2020" name="Ecol. Evol.">
        <title>Genome structure and content of the rice root-knot nematode (Meloidogyne graminicola).</title>
        <authorList>
            <person name="Phan N.T."/>
            <person name="Danchin E.G.J."/>
            <person name="Klopp C."/>
            <person name="Perfus-Barbeoch L."/>
            <person name="Kozlowski D.K."/>
            <person name="Koutsovoulos G.D."/>
            <person name="Lopez-Roques C."/>
            <person name="Bouchez O."/>
            <person name="Zahm M."/>
            <person name="Besnard G."/>
            <person name="Bellafiore S."/>
        </authorList>
    </citation>
    <scope>NUCLEOTIDE SEQUENCE</scope>
    <source>
        <strain evidence="2">VN-18</strain>
    </source>
</reference>
<accession>A0A8T0A1H6</accession>
<name>A0A8T0A1H6_9BILA</name>
<dbReference type="AlphaFoldDB" id="A0A8T0A1H6"/>
<evidence type="ECO:0000313" key="2">
    <source>
        <dbReference type="EMBL" id="KAF7639372.1"/>
    </source>
</evidence>
<proteinExistence type="predicted"/>
<evidence type="ECO:0000313" key="3">
    <source>
        <dbReference type="Proteomes" id="UP000605970"/>
    </source>
</evidence>
<gene>
    <name evidence="2" type="ORF">Mgra_00001040</name>
</gene>
<dbReference type="EMBL" id="JABEBT010000005">
    <property type="protein sequence ID" value="KAF7639372.1"/>
    <property type="molecule type" value="Genomic_DNA"/>
</dbReference>
<sequence>MYMSVECRLSPGGPDPQHHP</sequence>
<dbReference type="Proteomes" id="UP000605970">
    <property type="component" value="Unassembled WGS sequence"/>
</dbReference>
<feature type="region of interest" description="Disordered" evidence="1">
    <location>
        <begin position="1"/>
        <end position="20"/>
    </location>
</feature>
<keyword evidence="3" id="KW-1185">Reference proteome</keyword>
<protein>
    <submittedName>
        <fullName evidence="2">Uncharacterized protein</fullName>
    </submittedName>
</protein>
<organism evidence="2 3">
    <name type="scientific">Meloidogyne graminicola</name>
    <dbReference type="NCBI Taxonomy" id="189291"/>
    <lineage>
        <taxon>Eukaryota</taxon>
        <taxon>Metazoa</taxon>
        <taxon>Ecdysozoa</taxon>
        <taxon>Nematoda</taxon>
        <taxon>Chromadorea</taxon>
        <taxon>Rhabditida</taxon>
        <taxon>Tylenchina</taxon>
        <taxon>Tylenchomorpha</taxon>
        <taxon>Tylenchoidea</taxon>
        <taxon>Meloidogynidae</taxon>
        <taxon>Meloidogyninae</taxon>
        <taxon>Meloidogyne</taxon>
    </lineage>
</organism>
<comment type="caution">
    <text evidence="2">The sequence shown here is derived from an EMBL/GenBank/DDBJ whole genome shotgun (WGS) entry which is preliminary data.</text>
</comment>